<dbReference type="InterPro" id="IPR009339">
    <property type="entry name" value="DUF998"/>
</dbReference>
<feature type="transmembrane region" description="Helical" evidence="1">
    <location>
        <begin position="177"/>
        <end position="200"/>
    </location>
</feature>
<keyword evidence="1" id="KW-1133">Transmembrane helix</keyword>
<feature type="transmembrane region" description="Helical" evidence="1">
    <location>
        <begin position="81"/>
        <end position="100"/>
    </location>
</feature>
<proteinExistence type="predicted"/>
<feature type="transmembrane region" description="Helical" evidence="1">
    <location>
        <begin position="151"/>
        <end position="171"/>
    </location>
</feature>
<reference evidence="2 3" key="1">
    <citation type="submission" date="2019-05" db="EMBL/GenBank/DDBJ databases">
        <authorList>
            <person name="Zhang J.-Y."/>
            <person name="Feg X."/>
            <person name="Du Z.-J."/>
        </authorList>
    </citation>
    <scope>NUCLEOTIDE SEQUENCE [LARGE SCALE GENOMIC DNA]</scope>
    <source>
        <strain evidence="2 3">RZ26</strain>
    </source>
</reference>
<name>A0A5S3PVX7_9FLAO</name>
<dbReference type="Proteomes" id="UP000310314">
    <property type="component" value="Unassembled WGS sequence"/>
</dbReference>
<keyword evidence="1" id="KW-0812">Transmembrane</keyword>
<evidence type="ECO:0000313" key="3">
    <source>
        <dbReference type="Proteomes" id="UP000310314"/>
    </source>
</evidence>
<dbReference type="AlphaFoldDB" id="A0A5S3PVX7"/>
<dbReference type="Pfam" id="PF06197">
    <property type="entry name" value="DUF998"/>
    <property type="match status" value="1"/>
</dbReference>
<dbReference type="RefSeq" id="WP_138656295.1">
    <property type="nucleotide sequence ID" value="NZ_VATY01000001.1"/>
</dbReference>
<feature type="transmembrane region" description="Helical" evidence="1">
    <location>
        <begin position="120"/>
        <end position="139"/>
    </location>
</feature>
<keyword evidence="1" id="KW-0472">Membrane</keyword>
<keyword evidence="3" id="KW-1185">Reference proteome</keyword>
<comment type="caution">
    <text evidence="2">The sequence shown here is derived from an EMBL/GenBank/DDBJ whole genome shotgun (WGS) entry which is preliminary data.</text>
</comment>
<protein>
    <submittedName>
        <fullName evidence="2">DUF998 domain-containing protein</fullName>
    </submittedName>
</protein>
<evidence type="ECO:0000313" key="2">
    <source>
        <dbReference type="EMBL" id="TMM58362.1"/>
    </source>
</evidence>
<dbReference type="EMBL" id="VATY01000001">
    <property type="protein sequence ID" value="TMM58362.1"/>
    <property type="molecule type" value="Genomic_DNA"/>
</dbReference>
<gene>
    <name evidence="2" type="ORF">FEE95_02725</name>
</gene>
<accession>A0A5S3PVX7</accession>
<feature type="transmembrane region" description="Helical" evidence="1">
    <location>
        <begin position="51"/>
        <end position="69"/>
    </location>
</feature>
<evidence type="ECO:0000256" key="1">
    <source>
        <dbReference type="SAM" id="Phobius"/>
    </source>
</evidence>
<dbReference type="OrthoDB" id="791654at2"/>
<organism evidence="2 3">
    <name type="scientific">Maribacter algarum</name>
    <name type="common">ex Zhang et al. 2020</name>
    <dbReference type="NCBI Taxonomy" id="2578118"/>
    <lineage>
        <taxon>Bacteria</taxon>
        <taxon>Pseudomonadati</taxon>
        <taxon>Bacteroidota</taxon>
        <taxon>Flavobacteriia</taxon>
        <taxon>Flavobacteriales</taxon>
        <taxon>Flavobacteriaceae</taxon>
        <taxon>Maribacter</taxon>
    </lineage>
</organism>
<sequence>MRILIFGAGILGTLLFVVASILGGAQIEGYSLVSQFISESYASGLPNTEYLRYMYVTSGVLLALFGFLVPSKMPKAVGIKIGFFLFAIFYGFGTVTTGFFPCDIGCNPDPEKASLSQFIHNTAGFLTYAMVPFCLLGIGFSSRKIMDSTNFPRVSIICAILAFSFVVLLFGDPTGPFIGLFQRIIEGSVLFWVVYTAFYIQRTNNK</sequence>